<evidence type="ECO:0000256" key="1">
    <source>
        <dbReference type="ARBA" id="ARBA00009063"/>
    </source>
</evidence>
<dbReference type="CDD" id="cd00179">
    <property type="entry name" value="SynN"/>
    <property type="match status" value="1"/>
</dbReference>
<evidence type="ECO:0000256" key="6">
    <source>
        <dbReference type="SAM" id="Phobius"/>
    </source>
</evidence>
<dbReference type="InterPro" id="IPR006011">
    <property type="entry name" value="Syntaxin_N"/>
</dbReference>
<dbReference type="GO" id="GO:0006887">
    <property type="term" value="P:exocytosis"/>
    <property type="evidence" value="ECO:0007669"/>
    <property type="project" value="TreeGrafter"/>
</dbReference>
<keyword evidence="3" id="KW-0653">Protein transport</keyword>
<dbReference type="GO" id="GO:0000149">
    <property type="term" value="F:SNARE binding"/>
    <property type="evidence" value="ECO:0007669"/>
    <property type="project" value="TreeGrafter"/>
</dbReference>
<comment type="similarity">
    <text evidence="1">Belongs to the syntaxin family.</text>
</comment>
<dbReference type="EMBL" id="BAABME010002497">
    <property type="protein sequence ID" value="GAA0154896.1"/>
    <property type="molecule type" value="Genomic_DNA"/>
</dbReference>
<dbReference type="GO" id="GO:0031201">
    <property type="term" value="C:SNARE complex"/>
    <property type="evidence" value="ECO:0007669"/>
    <property type="project" value="TreeGrafter"/>
</dbReference>
<keyword evidence="6" id="KW-1133">Transmembrane helix</keyword>
<feature type="domain" description="T-SNARE coiled-coil homology" evidence="7">
    <location>
        <begin position="204"/>
        <end position="266"/>
    </location>
</feature>
<dbReference type="GO" id="GO:0048278">
    <property type="term" value="P:vesicle docking"/>
    <property type="evidence" value="ECO:0007669"/>
    <property type="project" value="TreeGrafter"/>
</dbReference>
<protein>
    <submittedName>
        <fullName evidence="8">SNARE protein</fullName>
    </submittedName>
</protein>
<dbReference type="SUPFAM" id="SSF47661">
    <property type="entry name" value="t-snare proteins"/>
    <property type="match status" value="1"/>
</dbReference>
<dbReference type="GO" id="GO:0012505">
    <property type="term" value="C:endomembrane system"/>
    <property type="evidence" value="ECO:0007669"/>
    <property type="project" value="TreeGrafter"/>
</dbReference>
<proteinExistence type="inferred from homology"/>
<dbReference type="Gene3D" id="1.20.58.70">
    <property type="match status" value="1"/>
</dbReference>
<keyword evidence="6" id="KW-0812">Transmembrane</keyword>
<keyword evidence="2" id="KW-0813">Transport</keyword>
<dbReference type="GO" id="GO:0005484">
    <property type="term" value="F:SNAP receptor activity"/>
    <property type="evidence" value="ECO:0007669"/>
    <property type="project" value="TreeGrafter"/>
</dbReference>
<dbReference type="CDD" id="cd15848">
    <property type="entry name" value="SNARE_syntaxin1-like"/>
    <property type="match status" value="1"/>
</dbReference>
<evidence type="ECO:0000256" key="4">
    <source>
        <dbReference type="ARBA" id="ARBA00022990"/>
    </source>
</evidence>
<gene>
    <name evidence="8" type="ORF">LIER_12744</name>
</gene>
<keyword evidence="6" id="KW-0472">Membrane</keyword>
<dbReference type="GO" id="GO:0006906">
    <property type="term" value="P:vesicle fusion"/>
    <property type="evidence" value="ECO:0007669"/>
    <property type="project" value="TreeGrafter"/>
</dbReference>
<dbReference type="PANTHER" id="PTHR19957:SF123">
    <property type="entry name" value="SYNTAXIN-112"/>
    <property type="match status" value="1"/>
</dbReference>
<dbReference type="InterPro" id="IPR045242">
    <property type="entry name" value="Syntaxin"/>
</dbReference>
<name>A0AAV3PW20_LITER</name>
<keyword evidence="4" id="KW-0007">Acetylation</keyword>
<sequence length="298" mass="33967">MNDLMTKSFLSYVEMKKQAQRDVETERELEKGELSHAEEDNLSRFFIEVEAIQNDMQEITELLIDLQTLNEEAKLTHSPKILRGLRDQLDSDMVSVLRKSNVLKARVEALDSSNTLNRLISVAFALGTAVDRTRIATTHGLRVKLKDLMNDFQALREMILSDYKDSLRRRYFNVTGNKASEDLIEKIVSGTEKVEIFEEGVELNLEHKERHEAVMDLRRSLNKLHQVFLDMAVIVDTQGETIDDIEHNVAVAGSYIAGGTNSLFYAKQMKKGGKTWLYWVLAVLVIILVVCFIAMLST</sequence>
<dbReference type="GO" id="GO:0006886">
    <property type="term" value="P:intracellular protein transport"/>
    <property type="evidence" value="ECO:0007669"/>
    <property type="project" value="TreeGrafter"/>
</dbReference>
<dbReference type="Gene3D" id="1.20.5.110">
    <property type="match status" value="1"/>
</dbReference>
<keyword evidence="9" id="KW-1185">Reference proteome</keyword>
<dbReference type="InterPro" id="IPR010989">
    <property type="entry name" value="SNARE"/>
</dbReference>
<dbReference type="SMART" id="SM00397">
    <property type="entry name" value="t_SNARE"/>
    <property type="match status" value="1"/>
</dbReference>
<dbReference type="Pfam" id="PF00804">
    <property type="entry name" value="Syntaxin"/>
    <property type="match status" value="1"/>
</dbReference>
<dbReference type="InterPro" id="IPR000727">
    <property type="entry name" value="T_SNARE_dom"/>
</dbReference>
<organism evidence="8 9">
    <name type="scientific">Lithospermum erythrorhizon</name>
    <name type="common">Purple gromwell</name>
    <name type="synonym">Lithospermum officinale var. erythrorhizon</name>
    <dbReference type="NCBI Taxonomy" id="34254"/>
    <lineage>
        <taxon>Eukaryota</taxon>
        <taxon>Viridiplantae</taxon>
        <taxon>Streptophyta</taxon>
        <taxon>Embryophyta</taxon>
        <taxon>Tracheophyta</taxon>
        <taxon>Spermatophyta</taxon>
        <taxon>Magnoliopsida</taxon>
        <taxon>eudicotyledons</taxon>
        <taxon>Gunneridae</taxon>
        <taxon>Pentapetalae</taxon>
        <taxon>asterids</taxon>
        <taxon>lamiids</taxon>
        <taxon>Boraginales</taxon>
        <taxon>Boraginaceae</taxon>
        <taxon>Boraginoideae</taxon>
        <taxon>Lithospermeae</taxon>
        <taxon>Lithospermum</taxon>
    </lineage>
</organism>
<accession>A0AAV3PW20</accession>
<evidence type="ECO:0000256" key="2">
    <source>
        <dbReference type="ARBA" id="ARBA00022448"/>
    </source>
</evidence>
<evidence type="ECO:0000259" key="7">
    <source>
        <dbReference type="PROSITE" id="PS50192"/>
    </source>
</evidence>
<dbReference type="Proteomes" id="UP001454036">
    <property type="component" value="Unassembled WGS sequence"/>
</dbReference>
<dbReference type="GO" id="GO:0005886">
    <property type="term" value="C:plasma membrane"/>
    <property type="evidence" value="ECO:0007669"/>
    <property type="project" value="TreeGrafter"/>
</dbReference>
<evidence type="ECO:0000256" key="5">
    <source>
        <dbReference type="ARBA" id="ARBA00023054"/>
    </source>
</evidence>
<reference evidence="8 9" key="1">
    <citation type="submission" date="2024-01" db="EMBL/GenBank/DDBJ databases">
        <title>The complete chloroplast genome sequence of Lithospermum erythrorhizon: insights into the phylogenetic relationship among Boraginaceae species and the maternal lineages of purple gromwells.</title>
        <authorList>
            <person name="Okada T."/>
            <person name="Watanabe K."/>
        </authorList>
    </citation>
    <scope>NUCLEOTIDE SEQUENCE [LARGE SCALE GENOMIC DNA]</scope>
</reference>
<evidence type="ECO:0000313" key="8">
    <source>
        <dbReference type="EMBL" id="GAA0154896.1"/>
    </source>
</evidence>
<evidence type="ECO:0000256" key="3">
    <source>
        <dbReference type="ARBA" id="ARBA00022927"/>
    </source>
</evidence>
<comment type="caution">
    <text evidence="8">The sequence shown here is derived from an EMBL/GenBank/DDBJ whole genome shotgun (WGS) entry which is preliminary data.</text>
</comment>
<dbReference type="AlphaFoldDB" id="A0AAV3PW20"/>
<dbReference type="PROSITE" id="PS50192">
    <property type="entry name" value="T_SNARE"/>
    <property type="match status" value="1"/>
</dbReference>
<dbReference type="SMART" id="SM00503">
    <property type="entry name" value="SynN"/>
    <property type="match status" value="1"/>
</dbReference>
<keyword evidence="5" id="KW-0175">Coiled coil</keyword>
<evidence type="ECO:0000313" key="9">
    <source>
        <dbReference type="Proteomes" id="UP001454036"/>
    </source>
</evidence>
<feature type="transmembrane region" description="Helical" evidence="6">
    <location>
        <begin position="276"/>
        <end position="296"/>
    </location>
</feature>
<dbReference type="PANTHER" id="PTHR19957">
    <property type="entry name" value="SYNTAXIN"/>
    <property type="match status" value="1"/>
</dbReference>
<dbReference type="FunFam" id="1.20.5.110:FF:000008">
    <property type="entry name" value="Syntaxin 132"/>
    <property type="match status" value="1"/>
</dbReference>